<keyword evidence="1" id="KW-0812">Transmembrane</keyword>
<keyword evidence="1" id="KW-0472">Membrane</keyword>
<dbReference type="InterPro" id="IPR050640">
    <property type="entry name" value="Bact_2-comp_sensor_kinase"/>
</dbReference>
<feature type="transmembrane region" description="Helical" evidence="1">
    <location>
        <begin position="122"/>
        <end position="142"/>
    </location>
</feature>
<accession>A0ABT7CME5</accession>
<feature type="transmembrane region" description="Helical" evidence="1">
    <location>
        <begin position="12"/>
        <end position="31"/>
    </location>
</feature>
<dbReference type="Pfam" id="PF06580">
    <property type="entry name" value="His_kinase"/>
    <property type="match status" value="1"/>
</dbReference>
<dbReference type="EMBL" id="JASJOT010000007">
    <property type="protein sequence ID" value="MDJ1493839.1"/>
    <property type="molecule type" value="Genomic_DNA"/>
</dbReference>
<keyword evidence="3" id="KW-0808">Transferase</keyword>
<dbReference type="RefSeq" id="WP_313996506.1">
    <property type="nucleotide sequence ID" value="NZ_JASJOT010000007.1"/>
</dbReference>
<feature type="transmembrane region" description="Helical" evidence="1">
    <location>
        <begin position="84"/>
        <end position="102"/>
    </location>
</feature>
<dbReference type="Proteomes" id="UP001228581">
    <property type="component" value="Unassembled WGS sequence"/>
</dbReference>
<evidence type="ECO:0000256" key="1">
    <source>
        <dbReference type="SAM" id="Phobius"/>
    </source>
</evidence>
<dbReference type="InterPro" id="IPR010559">
    <property type="entry name" value="Sig_transdc_His_kin_internal"/>
</dbReference>
<feature type="domain" description="Signal transduction histidine kinase internal region" evidence="2">
    <location>
        <begin position="163"/>
        <end position="240"/>
    </location>
</feature>
<evidence type="ECO:0000313" key="3">
    <source>
        <dbReference type="EMBL" id="MDJ1493839.1"/>
    </source>
</evidence>
<dbReference type="GO" id="GO:0016301">
    <property type="term" value="F:kinase activity"/>
    <property type="evidence" value="ECO:0007669"/>
    <property type="project" value="UniProtKB-KW"/>
</dbReference>
<keyword evidence="3" id="KW-0418">Kinase</keyword>
<sequence>MVSIRSKSVLSSTLFVILHVCFWVLFLATPLVFRNHPPPNPGPRPPSLPDYYFLIFNLLDIPFFYINAYYLIPKVLRKKGIVSYIFIVLGVVVVALIINHFVREYLFHLHNPAGGGFRRPFHIGNLFPLFFTWAFSTSFRIVSDNLVMEQNRKEQETERLKSELSFLRSQVSPHFMFNVLNSLAALARKKSELVEPVIIKLSELMRYMLYESADTQVSLDKEVQYLQSYIDLQKLRFGDDVKIRFEIVYPMALQSIEPMLLIPFVENAFKHGVGMIEDPIIEITLEANDKKLVFTIKNKINQLFQEKKDKASGIGLANVKRRLDLLYPDAHSLEIMQQDSIYQVTLELQFKHNKILGLKKIPL</sequence>
<dbReference type="PANTHER" id="PTHR34220">
    <property type="entry name" value="SENSOR HISTIDINE KINASE YPDA"/>
    <property type="match status" value="1"/>
</dbReference>
<protein>
    <submittedName>
        <fullName evidence="3">Histidine kinase</fullName>
    </submittedName>
</protein>
<dbReference type="InterPro" id="IPR036890">
    <property type="entry name" value="HATPase_C_sf"/>
</dbReference>
<keyword evidence="4" id="KW-1185">Reference proteome</keyword>
<organism evidence="3 4">
    <name type="scientific">Xanthocytophaga flava</name>
    <dbReference type="NCBI Taxonomy" id="3048013"/>
    <lineage>
        <taxon>Bacteria</taxon>
        <taxon>Pseudomonadati</taxon>
        <taxon>Bacteroidota</taxon>
        <taxon>Cytophagia</taxon>
        <taxon>Cytophagales</taxon>
        <taxon>Rhodocytophagaceae</taxon>
        <taxon>Xanthocytophaga</taxon>
    </lineage>
</organism>
<keyword evidence="1" id="KW-1133">Transmembrane helix</keyword>
<proteinExistence type="predicted"/>
<evidence type="ECO:0000259" key="2">
    <source>
        <dbReference type="Pfam" id="PF06580"/>
    </source>
</evidence>
<gene>
    <name evidence="3" type="ORF">QNI19_12930</name>
</gene>
<dbReference type="PANTHER" id="PTHR34220:SF7">
    <property type="entry name" value="SENSOR HISTIDINE KINASE YPDA"/>
    <property type="match status" value="1"/>
</dbReference>
<comment type="caution">
    <text evidence="3">The sequence shown here is derived from an EMBL/GenBank/DDBJ whole genome shotgun (WGS) entry which is preliminary data.</text>
</comment>
<dbReference type="Gene3D" id="3.30.565.10">
    <property type="entry name" value="Histidine kinase-like ATPase, C-terminal domain"/>
    <property type="match status" value="1"/>
</dbReference>
<name>A0ABT7CME5_9BACT</name>
<reference evidence="3 4" key="1">
    <citation type="submission" date="2023-05" db="EMBL/GenBank/DDBJ databases">
        <authorList>
            <person name="Zhang X."/>
        </authorList>
    </citation>
    <scope>NUCLEOTIDE SEQUENCE [LARGE SCALE GENOMIC DNA]</scope>
    <source>
        <strain evidence="3 4">DM2B3-1</strain>
    </source>
</reference>
<dbReference type="SUPFAM" id="SSF55874">
    <property type="entry name" value="ATPase domain of HSP90 chaperone/DNA topoisomerase II/histidine kinase"/>
    <property type="match status" value="1"/>
</dbReference>
<feature type="transmembrane region" description="Helical" evidence="1">
    <location>
        <begin position="51"/>
        <end position="72"/>
    </location>
</feature>
<evidence type="ECO:0000313" key="4">
    <source>
        <dbReference type="Proteomes" id="UP001228581"/>
    </source>
</evidence>